<evidence type="ECO:0000313" key="2">
    <source>
        <dbReference type="EMBL" id="RVX14109.1"/>
    </source>
</evidence>
<evidence type="ECO:0000313" key="3">
    <source>
        <dbReference type="Proteomes" id="UP000288805"/>
    </source>
</evidence>
<name>A0A438JYU4_VITVI</name>
<evidence type="ECO:0000256" key="1">
    <source>
        <dbReference type="SAM" id="MobiDB-lite"/>
    </source>
</evidence>
<reference evidence="2 3" key="1">
    <citation type="journal article" date="2018" name="PLoS Genet.">
        <title>Population sequencing reveals clonal diversity and ancestral inbreeding in the grapevine cultivar Chardonnay.</title>
        <authorList>
            <person name="Roach M.J."/>
            <person name="Johnson D.L."/>
            <person name="Bohlmann J."/>
            <person name="van Vuuren H.J."/>
            <person name="Jones S.J."/>
            <person name="Pretorius I.S."/>
            <person name="Schmidt S.A."/>
            <person name="Borneman A.R."/>
        </authorList>
    </citation>
    <scope>NUCLEOTIDE SEQUENCE [LARGE SCALE GENOMIC DNA]</scope>
    <source>
        <strain evidence="3">cv. Chardonnay</strain>
        <tissue evidence="2">Leaf</tissue>
    </source>
</reference>
<dbReference type="EMBL" id="QGNW01000022">
    <property type="protein sequence ID" value="RVX14109.1"/>
    <property type="molecule type" value="Genomic_DNA"/>
</dbReference>
<organism evidence="2 3">
    <name type="scientific">Vitis vinifera</name>
    <name type="common">Grape</name>
    <dbReference type="NCBI Taxonomy" id="29760"/>
    <lineage>
        <taxon>Eukaryota</taxon>
        <taxon>Viridiplantae</taxon>
        <taxon>Streptophyta</taxon>
        <taxon>Embryophyta</taxon>
        <taxon>Tracheophyta</taxon>
        <taxon>Spermatophyta</taxon>
        <taxon>Magnoliopsida</taxon>
        <taxon>eudicotyledons</taxon>
        <taxon>Gunneridae</taxon>
        <taxon>Pentapetalae</taxon>
        <taxon>rosids</taxon>
        <taxon>Vitales</taxon>
        <taxon>Vitaceae</taxon>
        <taxon>Viteae</taxon>
        <taxon>Vitis</taxon>
    </lineage>
</organism>
<protein>
    <recommendedName>
        <fullName evidence="4">DUF4283 domain-containing protein</fullName>
    </recommendedName>
</protein>
<comment type="caution">
    <text evidence="2">The sequence shown here is derived from an EMBL/GenBank/DDBJ whole genome shotgun (WGS) entry which is preliminary data.</text>
</comment>
<dbReference type="AlphaFoldDB" id="A0A438JYU4"/>
<accession>A0A438JYU4</accession>
<gene>
    <name evidence="2" type="ORF">CK203_011332</name>
</gene>
<feature type="region of interest" description="Disordered" evidence="1">
    <location>
        <begin position="131"/>
        <end position="165"/>
    </location>
</feature>
<proteinExistence type="predicted"/>
<sequence length="477" mass="53437">MPSILEIGVEEDVYSLILRWELRPSLRKARVDGCETISRKSGEVRGDKFSHAGSRVEEDSDFEQPEALYLSAEGMGVQERGLGREVTADRAQGSATMGSLKRACGPCLQSPSMGLKLKRVVAEVAGPKAGPSKRWAIDEAGPMPDGPTNLDGARPDKPTTQGTVKGPQEKACLLECIIAISGRFSEAKQLVSWETEGLRKQKAKVILSATDKALVEEAMRYGFVLKTREKMVYGSPHLISYSFDRAPEGEYYDRSGVLGEVTGINDENIDNHGYIVGPGENGNGCWDLVEITSVSNKVRGAKWDSDMSEPQDIRSEKEDKWEESSLAKFSHFLGFSTKGLEKEILSFLIKIRKRRERIHSKELLEKSKFERELKRLECSVNYEKETKIQPMSEGVVRSLGSGRFLDWRALDANGVARGLLICWDKRSLEILDWEEGQFSLSCRFRNVEDGVVWVFTRVCGPFTKEEMECLWEEFGAI</sequence>
<dbReference type="Proteomes" id="UP000288805">
    <property type="component" value="Unassembled WGS sequence"/>
</dbReference>
<evidence type="ECO:0008006" key="4">
    <source>
        <dbReference type="Google" id="ProtNLM"/>
    </source>
</evidence>